<dbReference type="CDD" id="cd04301">
    <property type="entry name" value="NAT_SF"/>
    <property type="match status" value="1"/>
</dbReference>
<protein>
    <submittedName>
        <fullName evidence="2">Acetyltransferase domain containing protein</fullName>
    </submittedName>
</protein>
<proteinExistence type="predicted"/>
<evidence type="ECO:0000313" key="4">
    <source>
        <dbReference type="EMBL" id="CAB4214097.1"/>
    </source>
</evidence>
<sequence length="170" mass="18645">MIRTLLYEVPVLPHPATRLPSCVIKQVTCHELAGDPKFAGLIEEYANESAIAGMPRPNYQFGMYRLMEVAGDFHLIAAYVDDVLVGFLSLVINVVPHYGKRVASTESYFVTESHRKGGPGLDLLRAAEWIAKANGAVGMLVCAPKGGKLARVMPRAKYKHTNEVFFKGLA</sequence>
<dbReference type="GO" id="GO:0016747">
    <property type="term" value="F:acyltransferase activity, transferring groups other than amino-acyl groups"/>
    <property type="evidence" value="ECO:0007669"/>
    <property type="project" value="InterPro"/>
</dbReference>
<evidence type="ECO:0000259" key="1">
    <source>
        <dbReference type="Pfam" id="PF00583"/>
    </source>
</evidence>
<dbReference type="EMBL" id="LR797406">
    <property type="protein sequence ID" value="CAB4214097.1"/>
    <property type="molecule type" value="Genomic_DNA"/>
</dbReference>
<organism evidence="2">
    <name type="scientific">uncultured Caudovirales phage</name>
    <dbReference type="NCBI Taxonomy" id="2100421"/>
    <lineage>
        <taxon>Viruses</taxon>
        <taxon>Duplodnaviria</taxon>
        <taxon>Heunggongvirae</taxon>
        <taxon>Uroviricota</taxon>
        <taxon>Caudoviricetes</taxon>
        <taxon>Peduoviridae</taxon>
        <taxon>Maltschvirus</taxon>
        <taxon>Maltschvirus maltsch</taxon>
    </lineage>
</organism>
<accession>A0A6J5NXP2</accession>
<dbReference type="SUPFAM" id="SSF55729">
    <property type="entry name" value="Acyl-CoA N-acyltransferases (Nat)"/>
    <property type="match status" value="1"/>
</dbReference>
<reference evidence="2" key="1">
    <citation type="submission" date="2020-04" db="EMBL/GenBank/DDBJ databases">
        <authorList>
            <person name="Chiriac C."/>
            <person name="Salcher M."/>
            <person name="Ghai R."/>
            <person name="Kavagutti S V."/>
        </authorList>
    </citation>
    <scope>NUCLEOTIDE SEQUENCE</scope>
</reference>
<name>A0A6J5NXP2_9CAUD</name>
<keyword evidence="2" id="KW-0808">Transferase</keyword>
<dbReference type="InterPro" id="IPR000182">
    <property type="entry name" value="GNAT_dom"/>
</dbReference>
<dbReference type="InterPro" id="IPR016181">
    <property type="entry name" value="Acyl_CoA_acyltransferase"/>
</dbReference>
<dbReference type="Pfam" id="PF00583">
    <property type="entry name" value="Acetyltransf_1"/>
    <property type="match status" value="1"/>
</dbReference>
<gene>
    <name evidence="4" type="ORF">UFOVP1453_15</name>
    <name evidence="2" type="ORF">UFOVP832_10</name>
    <name evidence="3" type="ORF">UFOVP919_15</name>
</gene>
<feature type="domain" description="N-acetyltransferase" evidence="1">
    <location>
        <begin position="62"/>
        <end position="141"/>
    </location>
</feature>
<evidence type="ECO:0000313" key="3">
    <source>
        <dbReference type="EMBL" id="CAB4171258.1"/>
    </source>
</evidence>
<dbReference type="Gene3D" id="3.40.630.30">
    <property type="match status" value="1"/>
</dbReference>
<dbReference type="EMBL" id="LR796862">
    <property type="protein sequence ID" value="CAB4171258.1"/>
    <property type="molecule type" value="Genomic_DNA"/>
</dbReference>
<evidence type="ECO:0000313" key="2">
    <source>
        <dbReference type="EMBL" id="CAB4164269.1"/>
    </source>
</evidence>
<dbReference type="EMBL" id="LR796767">
    <property type="protein sequence ID" value="CAB4164269.1"/>
    <property type="molecule type" value="Genomic_DNA"/>
</dbReference>